<dbReference type="Proteomes" id="UP001484239">
    <property type="component" value="Unassembled WGS sequence"/>
</dbReference>
<feature type="chain" id="PRO_5046395274" description="Peptidase C-terminal archaeal/bacterial domain-containing protein" evidence="1">
    <location>
        <begin position="22"/>
        <end position="259"/>
    </location>
</feature>
<feature type="signal peptide" evidence="1">
    <location>
        <begin position="1"/>
        <end position="21"/>
    </location>
</feature>
<evidence type="ECO:0000256" key="1">
    <source>
        <dbReference type="SAM" id="SignalP"/>
    </source>
</evidence>
<dbReference type="RefSeq" id="WP_405275258.1">
    <property type="nucleotide sequence ID" value="NZ_JBBHLI010000002.1"/>
</dbReference>
<dbReference type="Gene3D" id="2.60.120.380">
    <property type="match status" value="2"/>
</dbReference>
<gene>
    <name evidence="2" type="ORF">WI372_04645</name>
</gene>
<dbReference type="EMBL" id="JBBHLI010000002">
    <property type="protein sequence ID" value="MEK9500256.1"/>
    <property type="molecule type" value="Genomic_DNA"/>
</dbReference>
<evidence type="ECO:0000313" key="3">
    <source>
        <dbReference type="Proteomes" id="UP001484239"/>
    </source>
</evidence>
<proteinExistence type="predicted"/>
<sequence>MNARYTLGLITAALAPTAAAAQEPLPLGSTTAGSLMSETPAEYTVELDGPGFLAVVLRADSPDDDLVLVVTDDEGQVLPSARSDSDLNGQMGAEQLLVQIPWGGTYGVVVEQFYSSGAVSFQVGASFLATPLAAADPDPDGKPSGAVALAVDETHDDSIDPAGGDGWDWYAITAETAGVLTILTRAVDDRQGDLRIDVFRADDLREAEEGSDQDQSGVMTNESVTVDVAAGETVYVKVAPSFMADGAVAYRIASGLIGG</sequence>
<keyword evidence="1" id="KW-0732">Signal</keyword>
<evidence type="ECO:0000313" key="2">
    <source>
        <dbReference type="EMBL" id="MEK9500256.1"/>
    </source>
</evidence>
<evidence type="ECO:0008006" key="4">
    <source>
        <dbReference type="Google" id="ProtNLM"/>
    </source>
</evidence>
<name>A0ABU9E6U5_9BACT</name>
<accession>A0ABU9E6U5</accession>
<protein>
    <recommendedName>
        <fullName evidence="4">Peptidase C-terminal archaeal/bacterial domain-containing protein</fullName>
    </recommendedName>
</protein>
<organism evidence="2 3">
    <name type="scientific">Gaopeijia maritima</name>
    <dbReference type="NCBI Taxonomy" id="3119007"/>
    <lineage>
        <taxon>Bacteria</taxon>
        <taxon>Pseudomonadati</taxon>
        <taxon>Gemmatimonadota</taxon>
        <taxon>Longimicrobiia</taxon>
        <taxon>Gaopeijiales</taxon>
        <taxon>Gaopeijiaceae</taxon>
        <taxon>Gaopeijia</taxon>
    </lineage>
</organism>
<reference evidence="2 3" key="1">
    <citation type="submission" date="2024-02" db="EMBL/GenBank/DDBJ databases">
        <title>A novel Gemmatimonadota bacterium.</title>
        <authorList>
            <person name="Du Z.-J."/>
            <person name="Ye Y.-Q."/>
        </authorList>
    </citation>
    <scope>NUCLEOTIDE SEQUENCE [LARGE SCALE GENOMIC DNA]</scope>
    <source>
        <strain evidence="2 3">DH-20</strain>
    </source>
</reference>
<comment type="caution">
    <text evidence="2">The sequence shown here is derived from an EMBL/GenBank/DDBJ whole genome shotgun (WGS) entry which is preliminary data.</text>
</comment>
<keyword evidence="3" id="KW-1185">Reference proteome</keyword>